<gene>
    <name evidence="1" type="ORF">KFE25_010480</name>
</gene>
<evidence type="ECO:0000313" key="2">
    <source>
        <dbReference type="Proteomes" id="UP000751190"/>
    </source>
</evidence>
<comment type="caution">
    <text evidence="1">The sequence shown here is derived from an EMBL/GenBank/DDBJ whole genome shotgun (WGS) entry which is preliminary data.</text>
</comment>
<sequence length="367" mass="39554">MAGAILLLNAGGRARGSRCLRGLAASVCHRLLLRALCSPTSRRASDAAVAILAEKRERGSSSAPTGVRPLTSASTVAAADGPPDYLGTLELVFAPLAPLVEVPMLRTIRQAVEYLIETKVSALAEKVSALAEKDKVLAFALAEKDKMLAEKDKVLAEKDKVLAFALAENDKVLAEKVSALAEKDKMLAEKDKLLEVVEDRNTLMINAKAIALASFKAQYEPRIMLDILWTGLESAQLFDRAQSRAKWQMLVRDVLHEGKLTEAAEADLKDLDGLNELPTVIYDLGSLANRLCSAHHKGATDFGGTGWRLGVSPSPGLATALVLAAVARTLRKEGIDSMLAGRIIYLNPQCEDFREFDKGSLRWVGIG</sequence>
<name>A0A8J5XCS5_DIALT</name>
<dbReference type="AlphaFoldDB" id="A0A8J5XCS5"/>
<reference evidence="1" key="1">
    <citation type="submission" date="2021-05" db="EMBL/GenBank/DDBJ databases">
        <title>The genome of the haptophyte Pavlova lutheri (Diacronema luteri, Pavlovales) - a model for lipid biosynthesis in eukaryotic algae.</title>
        <authorList>
            <person name="Hulatt C.J."/>
            <person name="Posewitz M.C."/>
        </authorList>
    </citation>
    <scope>NUCLEOTIDE SEQUENCE</scope>
    <source>
        <strain evidence="1">NIVA-4/92</strain>
    </source>
</reference>
<dbReference type="OrthoDB" id="7764536at2759"/>
<accession>A0A8J5XCS5</accession>
<evidence type="ECO:0000313" key="1">
    <source>
        <dbReference type="EMBL" id="KAG8461293.1"/>
    </source>
</evidence>
<protein>
    <submittedName>
        <fullName evidence="1">Uncharacterized protein</fullName>
    </submittedName>
</protein>
<dbReference type="Proteomes" id="UP000751190">
    <property type="component" value="Unassembled WGS sequence"/>
</dbReference>
<organism evidence="1 2">
    <name type="scientific">Diacronema lutheri</name>
    <name type="common">Unicellular marine alga</name>
    <name type="synonym">Monochrysis lutheri</name>
    <dbReference type="NCBI Taxonomy" id="2081491"/>
    <lineage>
        <taxon>Eukaryota</taxon>
        <taxon>Haptista</taxon>
        <taxon>Haptophyta</taxon>
        <taxon>Pavlovophyceae</taxon>
        <taxon>Pavlovales</taxon>
        <taxon>Pavlovaceae</taxon>
        <taxon>Diacronema</taxon>
    </lineage>
</organism>
<dbReference type="EMBL" id="JAGTXO010000026">
    <property type="protein sequence ID" value="KAG8461293.1"/>
    <property type="molecule type" value="Genomic_DNA"/>
</dbReference>
<keyword evidence="2" id="KW-1185">Reference proteome</keyword>
<proteinExistence type="predicted"/>